<dbReference type="AlphaFoldDB" id="X1KTB0"/>
<evidence type="ECO:0000256" key="7">
    <source>
        <dbReference type="ARBA" id="ARBA00023229"/>
    </source>
</evidence>
<feature type="non-terminal residue" evidence="10">
    <location>
        <position position="244"/>
    </location>
</feature>
<dbReference type="GO" id="GO:0016114">
    <property type="term" value="P:terpenoid biosynthetic process"/>
    <property type="evidence" value="ECO:0007669"/>
    <property type="project" value="InterPro"/>
</dbReference>
<dbReference type="GO" id="GO:0046429">
    <property type="term" value="F:4-hydroxy-3-methylbut-2-en-1-yl diphosphate synthase activity (ferredoxin)"/>
    <property type="evidence" value="ECO:0007669"/>
    <property type="project" value="InterPro"/>
</dbReference>
<dbReference type="SUPFAM" id="SSF56014">
    <property type="entry name" value="Nitrite and sulphite reductase 4Fe-4S domain-like"/>
    <property type="match status" value="1"/>
</dbReference>
<dbReference type="InterPro" id="IPR058578">
    <property type="entry name" value="IspG_TIM"/>
</dbReference>
<evidence type="ECO:0000256" key="4">
    <source>
        <dbReference type="ARBA" id="ARBA00023002"/>
    </source>
</evidence>
<dbReference type="InterPro" id="IPR045854">
    <property type="entry name" value="NO2/SO3_Rdtase_4Fe4S_sf"/>
</dbReference>
<evidence type="ECO:0000259" key="9">
    <source>
        <dbReference type="Pfam" id="PF26540"/>
    </source>
</evidence>
<reference evidence="10" key="1">
    <citation type="journal article" date="2014" name="Front. Microbiol.">
        <title>High frequency of phylogenetically diverse reductive dehalogenase-homologous genes in deep subseafloor sedimentary metagenomes.</title>
        <authorList>
            <person name="Kawai M."/>
            <person name="Futagami T."/>
            <person name="Toyoda A."/>
            <person name="Takaki Y."/>
            <person name="Nishi S."/>
            <person name="Hori S."/>
            <person name="Arai W."/>
            <person name="Tsubouchi T."/>
            <person name="Morono Y."/>
            <person name="Uchiyama I."/>
            <person name="Ito T."/>
            <person name="Fujiyama A."/>
            <person name="Inagaki F."/>
            <person name="Takami H."/>
        </authorList>
    </citation>
    <scope>NUCLEOTIDE SEQUENCE</scope>
    <source>
        <strain evidence="10">Expedition CK06-06</strain>
    </source>
</reference>
<dbReference type="Gene3D" id="3.20.20.20">
    <property type="entry name" value="Dihydropteroate synthase-like"/>
    <property type="match status" value="1"/>
</dbReference>
<organism evidence="10">
    <name type="scientific">marine sediment metagenome</name>
    <dbReference type="NCBI Taxonomy" id="412755"/>
    <lineage>
        <taxon>unclassified sequences</taxon>
        <taxon>metagenomes</taxon>
        <taxon>ecological metagenomes</taxon>
    </lineage>
</organism>
<dbReference type="Pfam" id="PF04551">
    <property type="entry name" value="GcpE"/>
    <property type="match status" value="1"/>
</dbReference>
<dbReference type="GO" id="GO:0019288">
    <property type="term" value="P:isopentenyl diphosphate biosynthetic process, methylerythritol 4-phosphate pathway"/>
    <property type="evidence" value="ECO:0007669"/>
    <property type="project" value="TreeGrafter"/>
</dbReference>
<dbReference type="InterPro" id="IPR058579">
    <property type="entry name" value="IspG_C"/>
</dbReference>
<dbReference type="PANTHER" id="PTHR30454:SF0">
    <property type="entry name" value="4-HYDROXY-3-METHYLBUT-2-EN-1-YL DIPHOSPHATE SYNTHASE (FERREDOXIN), CHLOROPLASTIC"/>
    <property type="match status" value="1"/>
</dbReference>
<keyword evidence="5" id="KW-0408">Iron</keyword>
<protein>
    <recommendedName>
        <fullName evidence="11">4-hydroxy-3-methylbut-2-en-1-yl diphosphate synthase</fullName>
    </recommendedName>
</protein>
<dbReference type="NCBIfam" id="TIGR00612">
    <property type="entry name" value="ispG_gcpE"/>
    <property type="match status" value="1"/>
</dbReference>
<keyword evidence="3" id="KW-0479">Metal-binding</keyword>
<evidence type="ECO:0008006" key="11">
    <source>
        <dbReference type="Google" id="ProtNLM"/>
    </source>
</evidence>
<evidence type="ECO:0000256" key="5">
    <source>
        <dbReference type="ARBA" id="ARBA00023004"/>
    </source>
</evidence>
<evidence type="ECO:0000256" key="2">
    <source>
        <dbReference type="ARBA" id="ARBA00022485"/>
    </source>
</evidence>
<gene>
    <name evidence="10" type="ORF">S03H2_59822</name>
</gene>
<keyword evidence="7" id="KW-0414">Isoprene biosynthesis</keyword>
<evidence type="ECO:0000313" key="10">
    <source>
        <dbReference type="EMBL" id="GAH85233.1"/>
    </source>
</evidence>
<dbReference type="GO" id="GO:0051539">
    <property type="term" value="F:4 iron, 4 sulfur cluster binding"/>
    <property type="evidence" value="ECO:0007669"/>
    <property type="project" value="UniProtKB-KW"/>
</dbReference>
<dbReference type="Gene3D" id="3.30.413.10">
    <property type="entry name" value="Sulfite Reductase Hemoprotein, domain 1"/>
    <property type="match status" value="1"/>
</dbReference>
<comment type="caution">
    <text evidence="10">The sequence shown here is derived from an EMBL/GenBank/DDBJ whole genome shotgun (WGS) entry which is preliminary data.</text>
</comment>
<evidence type="ECO:0000256" key="1">
    <source>
        <dbReference type="ARBA" id="ARBA00001966"/>
    </source>
</evidence>
<feature type="non-terminal residue" evidence="10">
    <location>
        <position position="1"/>
    </location>
</feature>
<accession>X1KTB0</accession>
<sequence length="244" mass="26550">IDAGVDKIRINPGNIGEPWKVTEVIKKAKDTNTSIRIGVNSGSLPRKILKKHKHPTSAAIVETVDDALTIFRKNNFRDIVISAKGADVKTTIAVYKKLNEKFDYPLHIGLTEAGLPFRGGMRSAVGLGILLNQGIGDTIRVSLTADPVMEVVAAYEILDSLGLRRHNPVLISCPTCGRCDVKLAKIAHTVEQRLKHYKTFMKVAVMGCVVNGPGEAREADFGIACGKKIGLIFAKGKEIKRVKE</sequence>
<evidence type="ECO:0000259" key="8">
    <source>
        <dbReference type="Pfam" id="PF04551"/>
    </source>
</evidence>
<dbReference type="GO" id="GO:0046872">
    <property type="term" value="F:metal ion binding"/>
    <property type="evidence" value="ECO:0007669"/>
    <property type="project" value="UniProtKB-KW"/>
</dbReference>
<feature type="domain" description="IspG C-terminal" evidence="9">
    <location>
        <begin position="170"/>
        <end position="244"/>
    </location>
</feature>
<dbReference type="PANTHER" id="PTHR30454">
    <property type="entry name" value="4-HYDROXY-3-METHYLBUT-2-EN-1-YL DIPHOSPHATE SYNTHASE"/>
    <property type="match status" value="1"/>
</dbReference>
<keyword evidence="6" id="KW-0411">Iron-sulfur</keyword>
<comment type="cofactor">
    <cofactor evidence="1">
        <name>[4Fe-4S] cluster</name>
        <dbReference type="ChEBI" id="CHEBI:49883"/>
    </cofactor>
</comment>
<dbReference type="Pfam" id="PF26540">
    <property type="entry name" value="GcpE_C"/>
    <property type="match status" value="1"/>
</dbReference>
<dbReference type="EMBL" id="BARU01038489">
    <property type="protein sequence ID" value="GAH85233.1"/>
    <property type="molecule type" value="Genomic_DNA"/>
</dbReference>
<evidence type="ECO:0000256" key="6">
    <source>
        <dbReference type="ARBA" id="ARBA00023014"/>
    </source>
</evidence>
<evidence type="ECO:0000256" key="3">
    <source>
        <dbReference type="ARBA" id="ARBA00022723"/>
    </source>
</evidence>
<keyword evidence="2" id="KW-0004">4Fe-4S</keyword>
<dbReference type="InterPro" id="IPR004588">
    <property type="entry name" value="IspG_bac-typ"/>
</dbReference>
<proteinExistence type="predicted"/>
<keyword evidence="4" id="KW-0560">Oxidoreductase</keyword>
<dbReference type="InterPro" id="IPR011005">
    <property type="entry name" value="Dihydropteroate_synth-like_sf"/>
</dbReference>
<name>X1KTB0_9ZZZZ</name>
<feature type="domain" description="IspG TIM-barrel" evidence="8">
    <location>
        <begin position="1"/>
        <end position="154"/>
    </location>
</feature>